<protein>
    <submittedName>
        <fullName evidence="1">Uncharacterized protein</fullName>
    </submittedName>
</protein>
<reference evidence="1" key="1">
    <citation type="submission" date="2021-01" db="EMBL/GenBank/DDBJ databases">
        <authorList>
            <consortium name="Genoscope - CEA"/>
            <person name="William W."/>
        </authorList>
    </citation>
    <scope>NUCLEOTIDE SEQUENCE</scope>
</reference>
<evidence type="ECO:0000313" key="1">
    <source>
        <dbReference type="EMBL" id="CAD8180786.1"/>
    </source>
</evidence>
<organism evidence="1 2">
    <name type="scientific">Paramecium octaurelia</name>
    <dbReference type="NCBI Taxonomy" id="43137"/>
    <lineage>
        <taxon>Eukaryota</taxon>
        <taxon>Sar</taxon>
        <taxon>Alveolata</taxon>
        <taxon>Ciliophora</taxon>
        <taxon>Intramacronucleata</taxon>
        <taxon>Oligohymenophorea</taxon>
        <taxon>Peniculida</taxon>
        <taxon>Parameciidae</taxon>
        <taxon>Paramecium</taxon>
    </lineage>
</organism>
<accession>A0A8S1W3W1</accession>
<dbReference type="AlphaFoldDB" id="A0A8S1W3W1"/>
<evidence type="ECO:0000313" key="2">
    <source>
        <dbReference type="Proteomes" id="UP000683925"/>
    </source>
</evidence>
<dbReference type="EMBL" id="CAJJDP010000074">
    <property type="protein sequence ID" value="CAD8180786.1"/>
    <property type="molecule type" value="Genomic_DNA"/>
</dbReference>
<name>A0A8S1W3W1_PAROT</name>
<keyword evidence="2" id="KW-1185">Reference proteome</keyword>
<dbReference type="Proteomes" id="UP000683925">
    <property type="component" value="Unassembled WGS sequence"/>
</dbReference>
<proteinExistence type="predicted"/>
<comment type="caution">
    <text evidence="1">The sequence shown here is derived from an EMBL/GenBank/DDBJ whole genome shotgun (WGS) entry which is preliminary data.</text>
</comment>
<sequence length="41" mass="5041">MSILDLYDQDRRNTLRFVHLRFKEMIEKIQDAATKIQEVKF</sequence>
<gene>
    <name evidence="1" type="ORF">POCTA_138.1.T0750225</name>
</gene>